<dbReference type="RefSeq" id="WP_036187268.1">
    <property type="nucleotide sequence ID" value="NZ_AVDA01000014.1"/>
</dbReference>
<dbReference type="EMBL" id="JPVN01000014">
    <property type="protein sequence ID" value="KGR78044.1"/>
    <property type="molecule type" value="Genomic_DNA"/>
</dbReference>
<dbReference type="Gene3D" id="3.10.180.10">
    <property type="entry name" value="2,3-Dihydroxybiphenyl 1,2-Dioxygenase, domain 1"/>
    <property type="match status" value="1"/>
</dbReference>
<dbReference type="InterPro" id="IPR028973">
    <property type="entry name" value="PhnB-like"/>
</dbReference>
<dbReference type="Pfam" id="PF06983">
    <property type="entry name" value="3-dmu-9_3-mt"/>
    <property type="match status" value="2"/>
</dbReference>
<feature type="domain" description="PhnB-like" evidence="1">
    <location>
        <begin position="6"/>
        <end position="131"/>
    </location>
</feature>
<dbReference type="Proteomes" id="UP000030416">
    <property type="component" value="Unassembled WGS sequence"/>
</dbReference>
<keyword evidence="2" id="KW-0830">Ubiquinone</keyword>
<dbReference type="Gene3D" id="3.30.720.100">
    <property type="match status" value="1"/>
</dbReference>
<dbReference type="STRING" id="1384049.CD29_12885"/>
<sequence length="304" mass="34927">MPEANKIVPHLWFDKEAKKAAEFYTSLFPNSKITNEITLNDTPSGDANIVSFELWGQEFMSISAGPYFKFNPSLSFTVNVNPEKVPNAKEFIQNIWNKLLEGGEVLMPLQKYPFNELYGWVQDKYGLSWQLSLANRIGERRPPIMQSLMFVGEVCGKAEEAMNFYLSVFKNSEQGFFARYPKGMEPDKEGTLMYSDFRLEDQWFIGMDSAHEHAFSFNEAVSFIVNCDTQEEIDYYWDKLSAVPEAEQCGWVKDQFGISWQIVPSNMNDIMSSSTPEQLARVNQVVLKMKKLNIAEIQRAFEGN</sequence>
<keyword evidence="2" id="KW-0489">Methyltransferase</keyword>
<dbReference type="GO" id="GO:0008168">
    <property type="term" value="F:methyltransferase activity"/>
    <property type="evidence" value="ECO:0007669"/>
    <property type="project" value="UniProtKB-KW"/>
</dbReference>
<proteinExistence type="predicted"/>
<dbReference type="PANTHER" id="PTHR33990:SF4">
    <property type="entry name" value="PHNB-LIKE DOMAIN-CONTAINING PROTEIN"/>
    <property type="match status" value="1"/>
</dbReference>
<organism evidence="2 3">
    <name type="scientific">Ureibacillus manganicus DSM 26584</name>
    <dbReference type="NCBI Taxonomy" id="1384049"/>
    <lineage>
        <taxon>Bacteria</taxon>
        <taxon>Bacillati</taxon>
        <taxon>Bacillota</taxon>
        <taxon>Bacilli</taxon>
        <taxon>Bacillales</taxon>
        <taxon>Caryophanaceae</taxon>
        <taxon>Ureibacillus</taxon>
    </lineage>
</organism>
<dbReference type="OrthoDB" id="9806473at2"/>
<dbReference type="Gene3D" id="3.30.720.110">
    <property type="match status" value="1"/>
</dbReference>
<evidence type="ECO:0000313" key="2">
    <source>
        <dbReference type="EMBL" id="KGR78044.1"/>
    </source>
</evidence>
<protein>
    <submittedName>
        <fullName evidence="2">3-demethylubiquinone-9 3-methyltransferase</fullName>
    </submittedName>
</protein>
<dbReference type="InterPro" id="IPR029068">
    <property type="entry name" value="Glyas_Bleomycin-R_OHBP_Dase"/>
</dbReference>
<gene>
    <name evidence="2" type="ORF">CD29_12885</name>
</gene>
<dbReference type="PANTHER" id="PTHR33990">
    <property type="entry name" value="PROTEIN YJDN-RELATED"/>
    <property type="match status" value="1"/>
</dbReference>
<evidence type="ECO:0000259" key="1">
    <source>
        <dbReference type="Pfam" id="PF06983"/>
    </source>
</evidence>
<keyword evidence="3" id="KW-1185">Reference proteome</keyword>
<comment type="caution">
    <text evidence="2">The sequence shown here is derived from an EMBL/GenBank/DDBJ whole genome shotgun (WGS) entry which is preliminary data.</text>
</comment>
<dbReference type="SUPFAM" id="SSF54593">
    <property type="entry name" value="Glyoxalase/Bleomycin resistance protein/Dihydroxybiphenyl dioxygenase"/>
    <property type="match status" value="2"/>
</dbReference>
<dbReference type="eggNOG" id="COG3865">
    <property type="taxonomic scope" value="Bacteria"/>
</dbReference>
<accession>A0A0A3HZZ5</accession>
<reference evidence="2 3" key="1">
    <citation type="submission" date="2014-02" db="EMBL/GenBank/DDBJ databases">
        <title>Draft genome sequence of Lysinibacillus manganicus DSM 26584T.</title>
        <authorList>
            <person name="Zhang F."/>
            <person name="Wang G."/>
            <person name="Zhang L."/>
        </authorList>
    </citation>
    <scope>NUCLEOTIDE SEQUENCE [LARGE SCALE GENOMIC DNA]</scope>
    <source>
        <strain evidence="2 3">DSM 26584</strain>
    </source>
</reference>
<feature type="domain" description="PhnB-like" evidence="1">
    <location>
        <begin position="144"/>
        <end position="263"/>
    </location>
</feature>
<dbReference type="AlphaFoldDB" id="A0A0A3HZZ5"/>
<name>A0A0A3HZZ5_9BACL</name>
<dbReference type="CDD" id="cd06588">
    <property type="entry name" value="PhnB_like"/>
    <property type="match status" value="2"/>
</dbReference>
<evidence type="ECO:0000313" key="3">
    <source>
        <dbReference type="Proteomes" id="UP000030416"/>
    </source>
</evidence>
<keyword evidence="2" id="KW-0808">Transferase</keyword>
<dbReference type="GO" id="GO:0032259">
    <property type="term" value="P:methylation"/>
    <property type="evidence" value="ECO:0007669"/>
    <property type="project" value="UniProtKB-KW"/>
</dbReference>